<dbReference type="Proteomes" id="UP000251402">
    <property type="component" value="Chromosome"/>
</dbReference>
<dbReference type="AlphaFoldDB" id="A0A5C1I7U7"/>
<proteinExistence type="predicted"/>
<dbReference type="NCBIfam" id="TIGR04474">
    <property type="entry name" value="tcm_partner"/>
    <property type="match status" value="1"/>
</dbReference>
<evidence type="ECO:0000313" key="1">
    <source>
        <dbReference type="EMBL" id="QEM14117.1"/>
    </source>
</evidence>
<dbReference type="RefSeq" id="WP_112575820.1">
    <property type="nucleotide sequence ID" value="NZ_CP043450.1"/>
</dbReference>
<keyword evidence="2" id="KW-1185">Reference proteome</keyword>
<accession>A0A5C1I7U7</accession>
<name>A0A5C1I7U7_9SPHI</name>
<reference evidence="1" key="1">
    <citation type="submission" date="2019-08" db="EMBL/GenBank/DDBJ databases">
        <title>Comparative genome analysis confer to the adaptation heavy metal polluted environment.</title>
        <authorList>
            <person name="Li Y."/>
        </authorList>
    </citation>
    <scope>NUCLEOTIDE SEQUENCE [LARGE SCALE GENOMIC DNA]</scope>
    <source>
        <strain evidence="1">P1</strain>
    </source>
</reference>
<organism evidence="1 2">
    <name type="scientific">Mucilaginibacter rubeus</name>
    <dbReference type="NCBI Taxonomy" id="2027860"/>
    <lineage>
        <taxon>Bacteria</taxon>
        <taxon>Pseudomonadati</taxon>
        <taxon>Bacteroidota</taxon>
        <taxon>Sphingobacteriia</taxon>
        <taxon>Sphingobacteriales</taxon>
        <taxon>Sphingobacteriaceae</taxon>
        <taxon>Mucilaginibacter</taxon>
    </lineage>
</organism>
<sequence>MPGKDLFRKPFDEGTLVKLKIYKDYFKEWLPVFLSKKEPIWRTVQIFDFFAGQGKDKNDVPGSPLIAIAIVKSIEHFIKDNGIRVILHFNELDQDNYNFLIESLKDIEGDFEIKPYKEDFASLFSSLYESMKTSANFLFLDQNGIKQITSEIFNKIISLKQTDFLFYISSSYFKRFADTPEFKKYFSFDPIEIQQMNYYHIHRNVLQHYKSLIPNNKKYYLAPFSIKKGSNIYGLIFGTNHTLGIEKFLAIAWRNDKMRGEANYDIDSEKIDFNQPFLFDHFNKPNKRQVFEKNLTELILNKRLIDKHSVYLYSLDEGFLFKDANTVLERLKKKKDIDFQFKLISSDLHRDNDNTKISVLN</sequence>
<dbReference type="InterPro" id="IPR031009">
    <property type="entry name" value="Tcm_partner"/>
</dbReference>
<gene>
    <name evidence="1" type="primary">tcmP</name>
    <name evidence="1" type="ORF">DEO27_030230</name>
</gene>
<protein>
    <submittedName>
        <fullName evidence="1">Three-Cys-motif partner protein TcmP</fullName>
    </submittedName>
</protein>
<dbReference type="KEGG" id="mrub:DEO27_030230"/>
<dbReference type="EMBL" id="CP043450">
    <property type="protein sequence ID" value="QEM14117.1"/>
    <property type="molecule type" value="Genomic_DNA"/>
</dbReference>
<dbReference type="OrthoDB" id="5318244at2"/>
<evidence type="ECO:0000313" key="2">
    <source>
        <dbReference type="Proteomes" id="UP000251402"/>
    </source>
</evidence>